<name>A0A0S2LIV2_CRYD1</name>
<dbReference type="RefSeq" id="XP_024514347.1">
    <property type="nucleotide sequence ID" value="XM_024658494.1"/>
</dbReference>
<organism evidence="2 3">
    <name type="scientific">Cryptococcus deneoformans (strain JEC21 / ATCC MYA-565)</name>
    <name type="common">Cryptococcus neoformans var. neoformans serotype D</name>
    <dbReference type="NCBI Taxonomy" id="214684"/>
    <lineage>
        <taxon>Eukaryota</taxon>
        <taxon>Fungi</taxon>
        <taxon>Dikarya</taxon>
        <taxon>Basidiomycota</taxon>
        <taxon>Agaricomycotina</taxon>
        <taxon>Tremellomycetes</taxon>
        <taxon>Tremellales</taxon>
        <taxon>Cryptococcaceae</taxon>
        <taxon>Cryptococcus</taxon>
        <taxon>Cryptococcus neoformans species complex</taxon>
    </lineage>
</organism>
<dbReference type="VEuPathDB" id="FungiDB:CND04013"/>
<dbReference type="Proteomes" id="UP000002149">
    <property type="component" value="Chromosome 4"/>
</dbReference>
<evidence type="ECO:0000313" key="3">
    <source>
        <dbReference type="Proteomes" id="UP000002149"/>
    </source>
</evidence>
<accession>A0A0S2LIV2</accession>
<protein>
    <submittedName>
        <fullName evidence="2">Uncharacterized protein</fullName>
    </submittedName>
</protein>
<keyword evidence="1" id="KW-0175">Coiled coil</keyword>
<dbReference type="OrthoDB" id="2570597at2759"/>
<dbReference type="EMBL" id="AE017344">
    <property type="protein sequence ID" value="ALO60536.1"/>
    <property type="molecule type" value="Genomic_DNA"/>
</dbReference>
<proteinExistence type="predicted"/>
<keyword evidence="3" id="KW-1185">Reference proteome</keyword>
<evidence type="ECO:0000256" key="1">
    <source>
        <dbReference type="SAM" id="Coils"/>
    </source>
</evidence>
<dbReference type="PaxDb" id="214684-A0A0S2LIV2"/>
<dbReference type="AlphaFoldDB" id="A0A0S2LIV2"/>
<gene>
    <name evidence="2" type="ordered locus">CND04013</name>
</gene>
<sequence length="168" mass="18928">MTRTMASPTILSSPLLSLESINILLASPAPQNVDVRIQLLSAKILALSNLPLSPACRLDVQKTRFQLGKTYLRDKFDLKCAEIELGMVQRECKELARKKSYKADELEHYPSQENIIKEMAVEYEALQSQAKELRMEAMRLLVEVEEGLGRLGRAATWRNLIEAAVKDA</sequence>
<evidence type="ECO:0000313" key="2">
    <source>
        <dbReference type="EMBL" id="ALO60536.1"/>
    </source>
</evidence>
<dbReference type="InParanoid" id="A0A0S2LIV2"/>
<dbReference type="GeneID" id="36392835"/>
<reference evidence="2 3" key="1">
    <citation type="journal article" date="2005" name="Science">
        <title>The genome of the basidiomycetous yeast and human pathogen Cryptococcus neoformans.</title>
        <authorList>
            <person name="Loftus B.J."/>
            <person name="Fung E."/>
            <person name="Roncaglia P."/>
            <person name="Rowley D."/>
            <person name="Amedeo P."/>
            <person name="Bruno D."/>
            <person name="Vamathevan J."/>
            <person name="Miranda M."/>
            <person name="Anderson I.J."/>
            <person name="Fraser J.A."/>
            <person name="Allen J.E."/>
            <person name="Bosdet I.E."/>
            <person name="Brent M.R."/>
            <person name="Chiu R."/>
            <person name="Doering T.L."/>
            <person name="Donlin M.J."/>
            <person name="D'Souza C.A."/>
            <person name="Fox D.S."/>
            <person name="Grinberg V."/>
            <person name="Fu J."/>
            <person name="Fukushima M."/>
            <person name="Haas B.J."/>
            <person name="Huang J.C."/>
            <person name="Janbon G."/>
            <person name="Jones S.J."/>
            <person name="Koo H.L."/>
            <person name="Krzywinski M.I."/>
            <person name="Kwon-Chung J.K."/>
            <person name="Lengeler K.B."/>
            <person name="Maiti R."/>
            <person name="Marra M.A."/>
            <person name="Marra R.E."/>
            <person name="Mathewson C.A."/>
            <person name="Mitchell T.G."/>
            <person name="Pertea M."/>
            <person name="Riggs F.R."/>
            <person name="Salzberg S.L."/>
            <person name="Schein J.E."/>
            <person name="Shvartsbeyn A."/>
            <person name="Shin H."/>
            <person name="Shumway M."/>
            <person name="Specht C.A."/>
            <person name="Suh B.B."/>
            <person name="Tenney A."/>
            <person name="Utterback T.R."/>
            <person name="Wickes B.L."/>
            <person name="Wortman J.R."/>
            <person name="Wye N.H."/>
            <person name="Kronstad J.W."/>
            <person name="Lodge J.K."/>
            <person name="Heitman J."/>
            <person name="Davis R.W."/>
            <person name="Fraser C.M."/>
            <person name="Hyman R.W."/>
        </authorList>
    </citation>
    <scope>NUCLEOTIDE SEQUENCE [LARGE SCALE GENOMIC DNA]</scope>
    <source>
        <strain evidence="3">JEC21 / ATCC MYA-565</strain>
    </source>
</reference>
<dbReference type="KEGG" id="cne:CND04013"/>
<feature type="coiled-coil region" evidence="1">
    <location>
        <begin position="78"/>
        <end position="143"/>
    </location>
</feature>